<dbReference type="Proteomes" id="UP000886818">
    <property type="component" value="Chromosome"/>
</dbReference>
<sequence length="535" mass="60356">MKTLFVNGKIASLDSQNTFYEAIGINGNKIDFLGSNEAAKEITATYDEVIYLDGKLLLPGFNDSHMHLLNYGYTLKKMDLTKLDSIENIIKAAKNFIKAHSIIGKKWLLGRGWNQDNLAENRFPKRADLDKISKDIPILFTRICGHISVCNTAALNIIGIEHLDKNDPNIHIEDGIFQEDALNILYSAVPSPSLDDIKEMILTTCNHLLKNGITSVQTDDLCTMPDQDYKKVLTAYKELNKEKKLPVRVYQQCLFFDKPSFEEFVELGYKTGMGDTFFKIGPLKLLLDGSLGARTALLREDYSDCPKNKGIASFKQEELNELFDYSQKHGFQVAAHAIGDKAMDMFIDAIKNSSSYDKNKDNRHGIVHAQITNSEILHSMKDLNLIAYVQPIFLDYDLHIVRDRVGHRADESYAFKTMYDLGIKVCGGSDAPVVNFNPFENIYSAVVRKDLNLMPDEAYLPNEKLSVTEALKAFTINGAYSSFEEKIKGSLEVGKLADLIVLSEDIFNIDENKIKDICVEMTMVNGKIVYKKYLQ</sequence>
<dbReference type="EMBL" id="CP078093">
    <property type="protein sequence ID" value="QXM05417.1"/>
    <property type="molecule type" value="Genomic_DNA"/>
</dbReference>
<dbReference type="Pfam" id="PF07969">
    <property type="entry name" value="Amidohydro_3"/>
    <property type="match status" value="1"/>
</dbReference>
<reference evidence="2" key="1">
    <citation type="submission" date="2021-07" db="EMBL/GenBank/DDBJ databases">
        <title>Complete genome sequence of Crassaminicella sp. 143-21, isolated from a deep-sea hydrothermal vent.</title>
        <authorList>
            <person name="Li X."/>
        </authorList>
    </citation>
    <scope>NUCLEOTIDE SEQUENCE</scope>
    <source>
        <strain evidence="2">143-21</strain>
    </source>
</reference>
<evidence type="ECO:0000259" key="1">
    <source>
        <dbReference type="Pfam" id="PF07969"/>
    </source>
</evidence>
<dbReference type="PANTHER" id="PTHR22642">
    <property type="entry name" value="IMIDAZOLONEPROPIONASE"/>
    <property type="match status" value="1"/>
</dbReference>
<dbReference type="InterPro" id="IPR033932">
    <property type="entry name" value="YtcJ-like"/>
</dbReference>
<organism evidence="2 3">
    <name type="scientific">Crassaminicella indica</name>
    <dbReference type="NCBI Taxonomy" id="2855394"/>
    <lineage>
        <taxon>Bacteria</taxon>
        <taxon>Bacillati</taxon>
        <taxon>Bacillota</taxon>
        <taxon>Clostridia</taxon>
        <taxon>Eubacteriales</taxon>
        <taxon>Clostridiaceae</taxon>
        <taxon>Crassaminicella</taxon>
    </lineage>
</organism>
<gene>
    <name evidence="2" type="ORF">KVH43_08460</name>
</gene>
<evidence type="ECO:0000313" key="3">
    <source>
        <dbReference type="Proteomes" id="UP000886818"/>
    </source>
</evidence>
<proteinExistence type="predicted"/>
<dbReference type="InterPro" id="IPR013108">
    <property type="entry name" value="Amidohydro_3"/>
</dbReference>
<dbReference type="PANTHER" id="PTHR22642:SF2">
    <property type="entry name" value="PROTEIN LONG AFTER FAR-RED 3"/>
    <property type="match status" value="1"/>
</dbReference>
<feature type="domain" description="Amidohydrolase 3" evidence="1">
    <location>
        <begin position="48"/>
        <end position="530"/>
    </location>
</feature>
<evidence type="ECO:0000313" key="2">
    <source>
        <dbReference type="EMBL" id="QXM05417.1"/>
    </source>
</evidence>
<keyword evidence="3" id="KW-1185">Reference proteome</keyword>
<dbReference type="RefSeq" id="WP_218282116.1">
    <property type="nucleotide sequence ID" value="NZ_CP078093.1"/>
</dbReference>
<accession>A0ABX8RAF3</accession>
<dbReference type="CDD" id="cd01300">
    <property type="entry name" value="YtcJ_like"/>
    <property type="match status" value="1"/>
</dbReference>
<protein>
    <submittedName>
        <fullName evidence="2">Amidohydrolase</fullName>
    </submittedName>
</protein>
<name>A0ABX8RAF3_9CLOT</name>